<reference evidence="11" key="1">
    <citation type="journal article" date="2020" name="mSystems">
        <title>Genome- and Community-Level Interaction Insights into Carbon Utilization and Element Cycling Functions of Hydrothermarchaeota in Hydrothermal Sediment.</title>
        <authorList>
            <person name="Zhou Z."/>
            <person name="Liu Y."/>
            <person name="Xu W."/>
            <person name="Pan J."/>
            <person name="Luo Z.H."/>
            <person name="Li M."/>
        </authorList>
    </citation>
    <scope>NUCLEOTIDE SEQUENCE [LARGE SCALE GENOMIC DNA]</scope>
    <source>
        <strain evidence="11">SpSt-902</strain>
    </source>
</reference>
<evidence type="ECO:0000259" key="10">
    <source>
        <dbReference type="Pfam" id="PF03900"/>
    </source>
</evidence>
<dbReference type="SUPFAM" id="SSF54782">
    <property type="entry name" value="Porphobilinogen deaminase (hydroxymethylbilane synthase), C-terminal domain"/>
    <property type="match status" value="1"/>
</dbReference>
<sequence>MSPKRLKIGSRGSELALWQARHVAGKIREISGIEPEIVVIKTTGDVILDRQLSEVGGKGLFVKEIEEALLKKEIDLAVHSMKDVPAFLPEGLTLAATLEREDPRDAFLSPHFSSLKSLPQNARVGTSSLRRLAQIREFRNDLEFVPLRGNVGTRIRKMNEGVVDAVILAGAGLKRLGHAGDIREWIPPDILLPAIGQGALGLEIREEDEMTGNLVRSLSDRPTHIAVAAERGVLKSLNGGCQVPIAAFAVWESPGHLILEGRVLNLAGTRRIRAISRHSVRSEEEAQQIGTELGSRLLAEGAGEILESILNRRP</sequence>
<dbReference type="GO" id="GO:0004418">
    <property type="term" value="F:hydroxymethylbilane synthase activity"/>
    <property type="evidence" value="ECO:0007669"/>
    <property type="project" value="UniProtKB-UniRule"/>
</dbReference>
<dbReference type="PROSITE" id="PS00533">
    <property type="entry name" value="PORPHOBILINOGEN_DEAM"/>
    <property type="match status" value="1"/>
</dbReference>
<comment type="function">
    <text evidence="1 8">Tetrapolymerization of the monopyrrole PBG into the hydroxymethylbilane pre-uroporphyrinogen in several discrete steps.</text>
</comment>
<dbReference type="NCBIfam" id="TIGR00212">
    <property type="entry name" value="hemC"/>
    <property type="match status" value="1"/>
</dbReference>
<dbReference type="GO" id="GO:0005737">
    <property type="term" value="C:cytoplasm"/>
    <property type="evidence" value="ECO:0007669"/>
    <property type="project" value="UniProtKB-UniRule"/>
</dbReference>
<dbReference type="PANTHER" id="PTHR11557:SF0">
    <property type="entry name" value="PORPHOBILINOGEN DEAMINASE"/>
    <property type="match status" value="1"/>
</dbReference>
<feature type="domain" description="Porphobilinogen deaminase C-terminal" evidence="10">
    <location>
        <begin position="226"/>
        <end position="298"/>
    </location>
</feature>
<dbReference type="HAMAP" id="MF_00260">
    <property type="entry name" value="Porphobil_deam"/>
    <property type="match status" value="1"/>
</dbReference>
<comment type="caution">
    <text evidence="11">The sequence shown here is derived from an EMBL/GenBank/DDBJ whole genome shotgun (WGS) entry which is preliminary data.</text>
</comment>
<dbReference type="InterPro" id="IPR036803">
    <property type="entry name" value="Porphobilinogen_deaminase_C_sf"/>
</dbReference>
<dbReference type="FunFam" id="3.40.190.10:FF:000005">
    <property type="entry name" value="Porphobilinogen deaminase"/>
    <property type="match status" value="1"/>
</dbReference>
<accession>A0A7C3QTH0</accession>
<evidence type="ECO:0000256" key="1">
    <source>
        <dbReference type="ARBA" id="ARBA00002869"/>
    </source>
</evidence>
<dbReference type="GO" id="GO:0006782">
    <property type="term" value="P:protoporphyrinogen IX biosynthetic process"/>
    <property type="evidence" value="ECO:0007669"/>
    <property type="project" value="UniProtKB-UniRule"/>
</dbReference>
<dbReference type="CDD" id="cd13646">
    <property type="entry name" value="PBP2_EcHMBS_like"/>
    <property type="match status" value="1"/>
</dbReference>
<feature type="domain" description="Porphobilinogen deaminase N-terminal" evidence="9">
    <location>
        <begin position="6"/>
        <end position="211"/>
    </location>
</feature>
<evidence type="ECO:0000256" key="6">
    <source>
        <dbReference type="ARBA" id="ARBA00023244"/>
    </source>
</evidence>
<feature type="modified residue" description="S-(dipyrrolylmethanemethyl)cysteine" evidence="8">
    <location>
        <position position="241"/>
    </location>
</feature>
<keyword evidence="6 8" id="KW-0627">Porphyrin biosynthesis</keyword>
<evidence type="ECO:0000313" key="11">
    <source>
        <dbReference type="EMBL" id="HFT93231.1"/>
    </source>
</evidence>
<comment type="cofactor">
    <cofactor evidence="8">
        <name>dipyrromethane</name>
        <dbReference type="ChEBI" id="CHEBI:60342"/>
    </cofactor>
    <text evidence="8">Binds 1 dipyrromethane group covalently.</text>
</comment>
<comment type="miscellaneous">
    <text evidence="8">The porphobilinogen subunits are added to the dipyrromethane group.</text>
</comment>
<evidence type="ECO:0000256" key="4">
    <source>
        <dbReference type="ARBA" id="ARBA00011245"/>
    </source>
</evidence>
<dbReference type="EMBL" id="DTMM01000091">
    <property type="protein sequence ID" value="HFT93231.1"/>
    <property type="molecule type" value="Genomic_DNA"/>
</dbReference>
<dbReference type="EC" id="2.5.1.61" evidence="8"/>
<protein>
    <recommendedName>
        <fullName evidence="8">Porphobilinogen deaminase</fullName>
        <shortName evidence="8">PBG</shortName>
        <ecNumber evidence="8">2.5.1.61</ecNumber>
    </recommendedName>
    <alternativeName>
        <fullName evidence="8">Hydroxymethylbilane synthase</fullName>
        <shortName evidence="8">HMBS</shortName>
    </alternativeName>
    <alternativeName>
        <fullName evidence="8">Pre-uroporphyrinogen synthase</fullName>
    </alternativeName>
</protein>
<dbReference type="Gene3D" id="3.40.190.10">
    <property type="entry name" value="Periplasmic binding protein-like II"/>
    <property type="match status" value="2"/>
</dbReference>
<evidence type="ECO:0000259" key="9">
    <source>
        <dbReference type="Pfam" id="PF01379"/>
    </source>
</evidence>
<dbReference type="PIRSF" id="PIRSF001438">
    <property type="entry name" value="4pyrrol_synth_OHMeBilane_synth"/>
    <property type="match status" value="1"/>
</dbReference>
<dbReference type="InterPro" id="IPR022417">
    <property type="entry name" value="Porphobilin_deaminase_N"/>
</dbReference>
<evidence type="ECO:0000256" key="7">
    <source>
        <dbReference type="ARBA" id="ARBA00048169"/>
    </source>
</evidence>
<comment type="pathway">
    <text evidence="2">Porphyrin-containing compound metabolism; protoporphyrin-IX biosynthesis; coproporphyrinogen-III from 5-aminolevulinate: step 2/4.</text>
</comment>
<evidence type="ECO:0000256" key="2">
    <source>
        <dbReference type="ARBA" id="ARBA00004735"/>
    </source>
</evidence>
<dbReference type="SUPFAM" id="SSF53850">
    <property type="entry name" value="Periplasmic binding protein-like II"/>
    <property type="match status" value="1"/>
</dbReference>
<keyword evidence="5 8" id="KW-0808">Transferase</keyword>
<gene>
    <name evidence="8 11" type="primary">hemC</name>
    <name evidence="11" type="ORF">ENX03_04705</name>
</gene>
<comment type="subunit">
    <text evidence="4 8">Monomer.</text>
</comment>
<dbReference type="InterPro" id="IPR022419">
    <property type="entry name" value="Porphobilin_deaminase_cofac_BS"/>
</dbReference>
<name>A0A7C3QTH0_9BACT</name>
<dbReference type="Gene3D" id="3.30.160.40">
    <property type="entry name" value="Porphobilinogen deaminase, C-terminal domain"/>
    <property type="match status" value="1"/>
</dbReference>
<evidence type="ECO:0000256" key="5">
    <source>
        <dbReference type="ARBA" id="ARBA00022679"/>
    </source>
</evidence>
<dbReference type="PANTHER" id="PTHR11557">
    <property type="entry name" value="PORPHOBILINOGEN DEAMINASE"/>
    <property type="match status" value="1"/>
</dbReference>
<organism evidence="11">
    <name type="scientific">Leptospirillum ferriphilum</name>
    <dbReference type="NCBI Taxonomy" id="178606"/>
    <lineage>
        <taxon>Bacteria</taxon>
        <taxon>Pseudomonadati</taxon>
        <taxon>Nitrospirota</taxon>
        <taxon>Nitrospiria</taxon>
        <taxon>Nitrospirales</taxon>
        <taxon>Nitrospiraceae</taxon>
        <taxon>Leptospirillum</taxon>
    </lineage>
</organism>
<dbReference type="FunFam" id="3.40.190.10:FF:000004">
    <property type="entry name" value="Porphobilinogen deaminase"/>
    <property type="match status" value="1"/>
</dbReference>
<dbReference type="InterPro" id="IPR022418">
    <property type="entry name" value="Porphobilinogen_deaminase_C"/>
</dbReference>
<dbReference type="InterPro" id="IPR000860">
    <property type="entry name" value="HemC"/>
</dbReference>
<evidence type="ECO:0000256" key="3">
    <source>
        <dbReference type="ARBA" id="ARBA00005638"/>
    </source>
</evidence>
<proteinExistence type="inferred from homology"/>
<dbReference type="AlphaFoldDB" id="A0A7C3QTH0"/>
<dbReference type="Pfam" id="PF03900">
    <property type="entry name" value="Porphobil_deamC"/>
    <property type="match status" value="1"/>
</dbReference>
<dbReference type="PRINTS" id="PR00151">
    <property type="entry name" value="PORPHBDMNASE"/>
</dbReference>
<dbReference type="Pfam" id="PF01379">
    <property type="entry name" value="Porphobil_deam"/>
    <property type="match status" value="1"/>
</dbReference>
<comment type="catalytic activity">
    <reaction evidence="7 8">
        <text>4 porphobilinogen + H2O = hydroxymethylbilane + 4 NH4(+)</text>
        <dbReference type="Rhea" id="RHEA:13185"/>
        <dbReference type="ChEBI" id="CHEBI:15377"/>
        <dbReference type="ChEBI" id="CHEBI:28938"/>
        <dbReference type="ChEBI" id="CHEBI:57845"/>
        <dbReference type="ChEBI" id="CHEBI:58126"/>
        <dbReference type="EC" id="2.5.1.61"/>
    </reaction>
</comment>
<comment type="similarity">
    <text evidence="3 8">Belongs to the HMBS family.</text>
</comment>
<evidence type="ECO:0000256" key="8">
    <source>
        <dbReference type="HAMAP-Rule" id="MF_00260"/>
    </source>
</evidence>